<gene>
    <name evidence="1" type="ORF">EZS27_006222</name>
</gene>
<dbReference type="EMBL" id="SNRY01000137">
    <property type="protein sequence ID" value="KAA6346251.1"/>
    <property type="molecule type" value="Genomic_DNA"/>
</dbReference>
<accession>A0A5J4SLG9</accession>
<organism evidence="1">
    <name type="scientific">termite gut metagenome</name>
    <dbReference type="NCBI Taxonomy" id="433724"/>
    <lineage>
        <taxon>unclassified sequences</taxon>
        <taxon>metagenomes</taxon>
        <taxon>organismal metagenomes</taxon>
    </lineage>
</organism>
<proteinExistence type="predicted"/>
<evidence type="ECO:0000313" key="1">
    <source>
        <dbReference type="EMBL" id="KAA6346251.1"/>
    </source>
</evidence>
<name>A0A5J4SLG9_9ZZZZ</name>
<dbReference type="AlphaFoldDB" id="A0A5J4SLG9"/>
<protein>
    <submittedName>
        <fullName evidence="1">Uncharacterized protein</fullName>
    </submittedName>
</protein>
<comment type="caution">
    <text evidence="1">The sequence shown here is derived from an EMBL/GenBank/DDBJ whole genome shotgun (WGS) entry which is preliminary data.</text>
</comment>
<reference evidence="1" key="1">
    <citation type="submission" date="2019-03" db="EMBL/GenBank/DDBJ databases">
        <title>Single cell metagenomics reveals metabolic interactions within the superorganism composed of flagellate Streblomastix strix and complex community of Bacteroidetes bacteria on its surface.</title>
        <authorList>
            <person name="Treitli S.C."/>
            <person name="Kolisko M."/>
            <person name="Husnik F."/>
            <person name="Keeling P."/>
            <person name="Hampl V."/>
        </authorList>
    </citation>
    <scope>NUCLEOTIDE SEQUENCE</scope>
    <source>
        <strain evidence="1">STM</strain>
    </source>
</reference>
<sequence length="37" mass="4485">MIDKSLKLRFLKLNNPLVELKKRKNRDKKVVHKRPNS</sequence>